<dbReference type="AlphaFoldDB" id="A0A0W0XV83"/>
<evidence type="ECO:0008006" key="4">
    <source>
        <dbReference type="Google" id="ProtNLM"/>
    </source>
</evidence>
<reference evidence="2 3" key="1">
    <citation type="submission" date="2015-11" db="EMBL/GenBank/DDBJ databases">
        <title>Genomic analysis of 38 Legionella species identifies large and diverse effector repertoires.</title>
        <authorList>
            <person name="Burstein D."/>
            <person name="Amaro F."/>
            <person name="Zusman T."/>
            <person name="Lifshitz Z."/>
            <person name="Cohen O."/>
            <person name="Gilbert J.A."/>
            <person name="Pupko T."/>
            <person name="Shuman H.A."/>
            <person name="Segal G."/>
        </authorList>
    </citation>
    <scope>NUCLEOTIDE SEQUENCE [LARGE SCALE GENOMIC DNA]</scope>
    <source>
        <strain evidence="2 3">WA-270A-C2</strain>
    </source>
</reference>
<evidence type="ECO:0000313" key="3">
    <source>
        <dbReference type="Proteomes" id="UP000054608"/>
    </source>
</evidence>
<dbReference type="STRING" id="458.Lrub_0825"/>
<sequence length="265" mass="29576">MNRLIRFFTLLLTLLTPFAASATPDVLPDPIQLAIVKKETAGDHQNVFFKLVNEKTGKPVLLSDLKTVHTRRIHLLIIDQSLDDYSHVHSRPTKEPGIYQFRWQPQNNKGNYNVWADITLKQGNQHAYLLAPLMRNSTKPAVINRKPVAESTVEGFHFALSFDPPQVRAGQAAMGKMVVTDNQGKPVTSLEPVMGAFAHLVGFDDDFKTVIHIHPMGKEPANPGDRGGPALEFHLEAEKAGFIKLFAQVKINGRELYVPFGIRVD</sequence>
<dbReference type="EMBL" id="LNYT01000007">
    <property type="protein sequence ID" value="KTD48474.1"/>
    <property type="molecule type" value="Genomic_DNA"/>
</dbReference>
<feature type="chain" id="PRO_5006916943" description="Secreted protein" evidence="1">
    <location>
        <begin position="23"/>
        <end position="265"/>
    </location>
</feature>
<dbReference type="RefSeq" id="WP_058530937.1">
    <property type="nucleotide sequence ID" value="NZ_CAAAIN010000001.1"/>
</dbReference>
<keyword evidence="3" id="KW-1185">Reference proteome</keyword>
<evidence type="ECO:0000313" key="2">
    <source>
        <dbReference type="EMBL" id="KTD48474.1"/>
    </source>
</evidence>
<dbReference type="PATRIC" id="fig|458.5.peg.857"/>
<feature type="signal peptide" evidence="1">
    <location>
        <begin position="1"/>
        <end position="22"/>
    </location>
</feature>
<keyword evidence="1" id="KW-0732">Signal</keyword>
<organism evidence="2 3">
    <name type="scientific">Legionella rubrilucens</name>
    <dbReference type="NCBI Taxonomy" id="458"/>
    <lineage>
        <taxon>Bacteria</taxon>
        <taxon>Pseudomonadati</taxon>
        <taxon>Pseudomonadota</taxon>
        <taxon>Gammaproteobacteria</taxon>
        <taxon>Legionellales</taxon>
        <taxon>Legionellaceae</taxon>
        <taxon>Legionella</taxon>
    </lineage>
</organism>
<protein>
    <recommendedName>
        <fullName evidence="4">Secreted protein</fullName>
    </recommendedName>
</protein>
<evidence type="ECO:0000256" key="1">
    <source>
        <dbReference type="SAM" id="SignalP"/>
    </source>
</evidence>
<name>A0A0W0XV83_9GAMM</name>
<comment type="caution">
    <text evidence="2">The sequence shown here is derived from an EMBL/GenBank/DDBJ whole genome shotgun (WGS) entry which is preliminary data.</text>
</comment>
<accession>A0A0W0XV83</accession>
<gene>
    <name evidence="2" type="ORF">Lrub_0825</name>
</gene>
<dbReference type="Proteomes" id="UP000054608">
    <property type="component" value="Unassembled WGS sequence"/>
</dbReference>
<proteinExistence type="predicted"/>